<reference evidence="1 2" key="1">
    <citation type="submission" date="2018-06" db="EMBL/GenBank/DDBJ databases">
        <authorList>
            <consortium name="Pathogen Informatics"/>
            <person name="Doyle S."/>
        </authorList>
    </citation>
    <scope>NUCLEOTIDE SEQUENCE [LARGE SCALE GENOMIC DNA]</scope>
    <source>
        <strain evidence="1 2">NCTC11564</strain>
    </source>
</reference>
<proteinExistence type="predicted"/>
<gene>
    <name evidence="1" type="ORF">NCTC11564_02175</name>
</gene>
<accession>A0A9X8XIR6</accession>
<sequence length="52" mass="6348">MDCNYYDCDKTSPQNHLLYLTEIEFRELEDLYQDLSKFSNIVIIILLNRYKI</sequence>
<dbReference type="EMBL" id="UHFO01000001">
    <property type="protein sequence ID" value="SUN65098.1"/>
    <property type="molecule type" value="Genomic_DNA"/>
</dbReference>
<name>A0A9X8XIR6_STREQ</name>
<protein>
    <submittedName>
        <fullName evidence="1">Uncharacterized protein</fullName>
    </submittedName>
</protein>
<evidence type="ECO:0000313" key="2">
    <source>
        <dbReference type="Proteomes" id="UP000254559"/>
    </source>
</evidence>
<dbReference type="Proteomes" id="UP000254559">
    <property type="component" value="Unassembled WGS sequence"/>
</dbReference>
<dbReference type="AlphaFoldDB" id="A0A9X8XIR6"/>
<comment type="caution">
    <text evidence="1">The sequence shown here is derived from an EMBL/GenBank/DDBJ whole genome shotgun (WGS) entry which is preliminary data.</text>
</comment>
<organism evidence="1 2">
    <name type="scientific">Streptococcus dysgalactiae subsp. equisimilis</name>
    <name type="common">Streptococcus equisimilis</name>
    <dbReference type="NCBI Taxonomy" id="119602"/>
    <lineage>
        <taxon>Bacteria</taxon>
        <taxon>Bacillati</taxon>
        <taxon>Bacillota</taxon>
        <taxon>Bacilli</taxon>
        <taxon>Lactobacillales</taxon>
        <taxon>Streptococcaceae</taxon>
        <taxon>Streptococcus</taxon>
    </lineage>
</organism>
<evidence type="ECO:0000313" key="1">
    <source>
        <dbReference type="EMBL" id="SUN65098.1"/>
    </source>
</evidence>